<name>A0A9W7DDF0_AMBMO</name>
<feature type="compositionally biased region" description="Basic and acidic residues" evidence="10">
    <location>
        <begin position="48"/>
        <end position="65"/>
    </location>
</feature>
<feature type="binding site" evidence="9">
    <location>
        <position position="211"/>
    </location>
    <ligand>
        <name>a ribonucleoside 5'-phosphate</name>
        <dbReference type="ChEBI" id="CHEBI:58043"/>
    </ligand>
</feature>
<feature type="region of interest" description="Disordered" evidence="10">
    <location>
        <begin position="35"/>
        <end position="65"/>
    </location>
</feature>
<dbReference type="AlphaFoldDB" id="A0A9W7DDF0"/>
<feature type="binding site" evidence="9">
    <location>
        <position position="242"/>
    </location>
    <ligand>
        <name>ATP</name>
        <dbReference type="ChEBI" id="CHEBI:30616"/>
    </ligand>
</feature>
<comment type="cofactor">
    <cofactor evidence="9">
        <name>Mg(2+)</name>
        <dbReference type="ChEBI" id="CHEBI:18420"/>
    </cofactor>
    <text evidence="9">Binds 1 Mg(2+) ion per monomer.</text>
</comment>
<dbReference type="GO" id="GO:0005634">
    <property type="term" value="C:nucleus"/>
    <property type="evidence" value="ECO:0007669"/>
    <property type="project" value="UniProtKB-SubCell"/>
</dbReference>
<dbReference type="GO" id="GO:0019205">
    <property type="term" value="F:nucleobase-containing compound kinase activity"/>
    <property type="evidence" value="ECO:0007669"/>
    <property type="project" value="InterPro"/>
</dbReference>
<dbReference type="GO" id="GO:0005524">
    <property type="term" value="F:ATP binding"/>
    <property type="evidence" value="ECO:0007669"/>
    <property type="project" value="UniProtKB-KW"/>
</dbReference>
<evidence type="ECO:0000256" key="9">
    <source>
        <dbReference type="HAMAP-Rule" id="MF_03172"/>
    </source>
</evidence>
<evidence type="ECO:0000256" key="6">
    <source>
        <dbReference type="ARBA" id="ARBA00022975"/>
    </source>
</evidence>
<dbReference type="InterPro" id="IPR006266">
    <property type="entry name" value="UMP_CMP_kinase"/>
</dbReference>
<dbReference type="Proteomes" id="UP001165063">
    <property type="component" value="Unassembled WGS sequence"/>
</dbReference>
<dbReference type="GO" id="GO:0009123">
    <property type="term" value="P:nucleoside monophosphate metabolic process"/>
    <property type="evidence" value="ECO:0007669"/>
    <property type="project" value="UniProtKB-ARBA"/>
</dbReference>
<keyword evidence="1 9" id="KW-0963">Cytoplasm</keyword>
<keyword evidence="7 9" id="KW-0539">Nucleus</keyword>
<evidence type="ECO:0000256" key="7">
    <source>
        <dbReference type="ARBA" id="ARBA00023242"/>
    </source>
</evidence>
<gene>
    <name evidence="9" type="primary">URA6</name>
    <name evidence="11" type="ORF">Amon01_000204600</name>
</gene>
<feature type="binding site" evidence="9">
    <location>
        <position position="287"/>
    </location>
    <ligand>
        <name>ATP</name>
        <dbReference type="ChEBI" id="CHEBI:30616"/>
    </ligand>
</feature>
<evidence type="ECO:0000256" key="3">
    <source>
        <dbReference type="ARBA" id="ARBA00022741"/>
    </source>
</evidence>
<feature type="binding site" evidence="9">
    <location>
        <begin position="204"/>
        <end position="207"/>
    </location>
    <ligand>
        <name>a ribonucleoside 5'-phosphate</name>
        <dbReference type="ChEBI" id="CHEBI:58043"/>
    </ligand>
</feature>
<dbReference type="NCBIfam" id="TIGR01359">
    <property type="entry name" value="UMP_CMP_kin_fam"/>
    <property type="match status" value="1"/>
</dbReference>
<keyword evidence="2 9" id="KW-0808">Transferase</keyword>
<evidence type="ECO:0000256" key="10">
    <source>
        <dbReference type="SAM" id="MobiDB-lite"/>
    </source>
</evidence>
<feature type="binding site" evidence="9">
    <location>
        <begin position="126"/>
        <end position="131"/>
    </location>
    <ligand>
        <name>ATP</name>
        <dbReference type="ChEBI" id="CHEBI:30616"/>
    </ligand>
</feature>
<comment type="function">
    <text evidence="9">Catalyzes the phosphorylation of pyrimidine nucleoside monophosphates at the expense of ATP. Plays an important role in de novo pyrimidine nucleotide biosynthesis. Has preference for UMP and dUMP as phosphate acceptors, but can also use CMP, dCMP and AMP.</text>
</comment>
<organism evidence="11 12">
    <name type="scientific">Ambrosiozyma monospora</name>
    <name type="common">Yeast</name>
    <name type="synonym">Endomycopsis monosporus</name>
    <dbReference type="NCBI Taxonomy" id="43982"/>
    <lineage>
        <taxon>Eukaryota</taxon>
        <taxon>Fungi</taxon>
        <taxon>Dikarya</taxon>
        <taxon>Ascomycota</taxon>
        <taxon>Saccharomycotina</taxon>
        <taxon>Pichiomycetes</taxon>
        <taxon>Pichiales</taxon>
        <taxon>Pichiaceae</taxon>
        <taxon>Ambrosiozyma</taxon>
    </lineage>
</organism>
<dbReference type="PROSITE" id="PS00113">
    <property type="entry name" value="ADENYLATE_KINASE"/>
    <property type="match status" value="1"/>
</dbReference>
<dbReference type="InterPro" id="IPR027417">
    <property type="entry name" value="P-loop_NTPase"/>
</dbReference>
<dbReference type="PANTHER" id="PTHR23359">
    <property type="entry name" value="NUCLEOTIDE KINASE"/>
    <property type="match status" value="1"/>
</dbReference>
<dbReference type="GO" id="GO:0006221">
    <property type="term" value="P:pyrimidine nucleotide biosynthetic process"/>
    <property type="evidence" value="ECO:0007669"/>
    <property type="project" value="UniProtKB-UniRule"/>
</dbReference>
<dbReference type="HAMAP" id="MF_00235">
    <property type="entry name" value="Adenylate_kinase_Adk"/>
    <property type="match status" value="1"/>
</dbReference>
<comment type="catalytic activity">
    <reaction evidence="8 9">
        <text>UMP + ATP = UDP + ADP</text>
        <dbReference type="Rhea" id="RHEA:24400"/>
        <dbReference type="ChEBI" id="CHEBI:30616"/>
        <dbReference type="ChEBI" id="CHEBI:57865"/>
        <dbReference type="ChEBI" id="CHEBI:58223"/>
        <dbReference type="ChEBI" id="CHEBI:456216"/>
        <dbReference type="EC" id="2.7.4.14"/>
    </reaction>
</comment>
<accession>A0A9W7DDF0</accession>
<comment type="domain">
    <text evidence="9">Consists of three domains, a large central CORE domain and two small peripheral domains, NMPbind and LID, which undergo movements during catalysis. The LID domain closes over the site of phosphoryl transfer upon ATP binding. Assembling and dissambling the active center during each catalytic cycle provides an effective means to prevent ATP hydrolysis.</text>
</comment>
<dbReference type="GO" id="GO:0016776">
    <property type="term" value="F:phosphotransferase activity, phosphate group as acceptor"/>
    <property type="evidence" value="ECO:0007669"/>
    <property type="project" value="InterPro"/>
</dbReference>
<dbReference type="Pfam" id="PF00406">
    <property type="entry name" value="ADK"/>
    <property type="match status" value="1"/>
</dbReference>
<dbReference type="InterPro" id="IPR033690">
    <property type="entry name" value="Adenylat_kinase_CS"/>
</dbReference>
<reference evidence="11" key="1">
    <citation type="submission" date="2023-04" db="EMBL/GenBank/DDBJ databases">
        <title>Ambrosiozyma monospora NBRC 1965.</title>
        <authorList>
            <person name="Ichikawa N."/>
            <person name="Sato H."/>
            <person name="Tonouchi N."/>
        </authorList>
    </citation>
    <scope>NUCLEOTIDE SEQUENCE</scope>
    <source>
        <strain evidence="11">NBRC 1965</strain>
    </source>
</reference>
<evidence type="ECO:0000256" key="8">
    <source>
        <dbReference type="ARBA" id="ARBA00048116"/>
    </source>
</evidence>
<feature type="binding site" evidence="9">
    <location>
        <position position="248"/>
    </location>
    <ligand>
        <name>a ribonucleoside 5'-phosphate</name>
        <dbReference type="ChEBI" id="CHEBI:58043"/>
    </ligand>
</feature>
<feature type="binding site" evidence="9">
    <location>
        <position position="152"/>
    </location>
    <ligand>
        <name>a ribonucleoside 5'-phosphate</name>
        <dbReference type="ChEBI" id="CHEBI:58043"/>
    </ligand>
</feature>
<dbReference type="InterPro" id="IPR000850">
    <property type="entry name" value="Adenylat/UMP-CMP_kin"/>
</dbReference>
<protein>
    <recommendedName>
        <fullName evidence="9">Uridylate kinase</fullName>
        <shortName evidence="9">UK</shortName>
        <ecNumber evidence="9">2.7.4.14</ecNumber>
    </recommendedName>
    <alternativeName>
        <fullName evidence="9">ATP:UMP phosphotransferase</fullName>
    </alternativeName>
    <alternativeName>
        <fullName evidence="9">Deoxycytidylate kinase</fullName>
        <shortName evidence="9">CK</shortName>
        <shortName evidence="9">dCMP kinase</shortName>
    </alternativeName>
    <alternativeName>
        <fullName evidence="9">Uridine monophosphate kinase</fullName>
        <shortName evidence="9">UMP kinase</shortName>
        <shortName evidence="9">UMPK</shortName>
    </alternativeName>
</protein>
<keyword evidence="6 9" id="KW-0665">Pyrimidine biosynthesis</keyword>
<evidence type="ECO:0000256" key="2">
    <source>
        <dbReference type="ARBA" id="ARBA00022679"/>
    </source>
</evidence>
<evidence type="ECO:0000256" key="4">
    <source>
        <dbReference type="ARBA" id="ARBA00022777"/>
    </source>
</evidence>
<feature type="binding site" evidence="9">
    <location>
        <begin position="174"/>
        <end position="176"/>
    </location>
    <ligand>
        <name>a ribonucleoside 5'-phosphate</name>
        <dbReference type="ChEBI" id="CHEBI:58043"/>
    </ligand>
</feature>
<dbReference type="EC" id="2.7.4.14" evidence="9"/>
<keyword evidence="3 9" id="KW-0547">Nucleotide-binding</keyword>
<dbReference type="Gene3D" id="3.40.50.300">
    <property type="entry name" value="P-loop containing nucleotide triphosphate hydrolases"/>
    <property type="match status" value="1"/>
</dbReference>
<evidence type="ECO:0000313" key="12">
    <source>
        <dbReference type="Proteomes" id="UP001165063"/>
    </source>
</evidence>
<dbReference type="GO" id="GO:0006207">
    <property type="term" value="P:'de novo' pyrimidine nucleobase biosynthetic process"/>
    <property type="evidence" value="ECO:0007669"/>
    <property type="project" value="InterPro"/>
</dbReference>
<dbReference type="EMBL" id="BSXU01000689">
    <property type="protein sequence ID" value="GMG21512.1"/>
    <property type="molecule type" value="Genomic_DNA"/>
</dbReference>
<keyword evidence="12" id="KW-1185">Reference proteome</keyword>
<sequence length="307" mass="34027">MLRTAVRSTTLRPLSLRLTTSSSVLAHQFKPARFYSTPSSSGNNNKNSKTDTTNENKSTSGKEEGHSKHFYPLLFLGLAAVGATYFSLNSTSKPPKAAVDPQHHSVQKALYSPSEVDVIFVLGGPGSGKGTQCAKLVSQYGFVHLSAGDLLRAEQNKPGSEVGELIKNYIKEGLIVPQEITIGLLKDAIVENFNKGNKKFLIDGFPRKMDQAVSFEQLIVQSKSVLYFECTEKIMLDRLLERGKTSGRIDDNVESIKKRFRTFTDTSYPVIEKFNEEGKVIKVFCGDPVDKVYSHVVDELKKRSIVE</sequence>
<comment type="subcellular location">
    <subcellularLocation>
        <location evidence="9">Cytoplasm</location>
    </subcellularLocation>
    <subcellularLocation>
        <location evidence="9">Nucleus</location>
    </subcellularLocation>
    <text evidence="9">Predominantly cytoplasmic.</text>
</comment>
<feature type="region of interest" description="NMPbind" evidence="9">
    <location>
        <begin position="146"/>
        <end position="176"/>
    </location>
</feature>
<dbReference type="SUPFAM" id="SSF52540">
    <property type="entry name" value="P-loop containing nucleoside triphosphate hydrolases"/>
    <property type="match status" value="1"/>
</dbReference>
<evidence type="ECO:0000256" key="5">
    <source>
        <dbReference type="ARBA" id="ARBA00022840"/>
    </source>
</evidence>
<feature type="compositionally biased region" description="Low complexity" evidence="10">
    <location>
        <begin position="36"/>
        <end position="47"/>
    </location>
</feature>
<evidence type="ECO:0000256" key="1">
    <source>
        <dbReference type="ARBA" id="ARBA00022490"/>
    </source>
</evidence>
<dbReference type="CDD" id="cd01428">
    <property type="entry name" value="ADK"/>
    <property type="match status" value="1"/>
</dbReference>
<dbReference type="FunFam" id="3.40.50.300:FF:000315">
    <property type="entry name" value="Adenylate kinase 1"/>
    <property type="match status" value="1"/>
</dbReference>
<keyword evidence="5 9" id="KW-0067">ATP-binding</keyword>
<keyword evidence="4 9" id="KW-0418">Kinase</keyword>
<proteinExistence type="inferred from homology"/>
<dbReference type="PRINTS" id="PR00094">
    <property type="entry name" value="ADENYLTKNASE"/>
</dbReference>
<comment type="subunit">
    <text evidence="9">Monomer.</text>
</comment>
<dbReference type="OrthoDB" id="442176at2759"/>
<dbReference type="GO" id="GO:0005737">
    <property type="term" value="C:cytoplasm"/>
    <property type="evidence" value="ECO:0007669"/>
    <property type="project" value="UniProtKB-SubCell"/>
</dbReference>
<feature type="binding site" evidence="9">
    <location>
        <position position="259"/>
    </location>
    <ligand>
        <name>a ribonucleoside 5'-phosphate</name>
        <dbReference type="ChEBI" id="CHEBI:58043"/>
    </ligand>
</feature>
<comment type="similarity">
    <text evidence="9">Belongs to the adenylate kinase family. UMP-CMP kinase subfamily.</text>
</comment>
<feature type="region of interest" description="LID" evidence="9">
    <location>
        <begin position="241"/>
        <end position="251"/>
    </location>
</feature>
<comment type="caution">
    <text evidence="11">The sequence shown here is derived from an EMBL/GenBank/DDBJ whole genome shotgun (WGS) entry which is preliminary data.</text>
</comment>
<evidence type="ECO:0000313" key="11">
    <source>
        <dbReference type="EMBL" id="GMG21512.1"/>
    </source>
</evidence>
<dbReference type="HAMAP" id="MF_03172">
    <property type="entry name" value="Adenylate_kinase_UMP_CMP_kin"/>
    <property type="match status" value="1"/>
</dbReference>